<evidence type="ECO:0000313" key="3">
    <source>
        <dbReference type="Proteomes" id="UP000017052"/>
    </source>
</evidence>
<dbReference type="Pfam" id="PF08310">
    <property type="entry name" value="LGFP"/>
    <property type="match status" value="4"/>
</dbReference>
<accession>U2SFC3</accession>
<dbReference type="Proteomes" id="UP000017052">
    <property type="component" value="Unassembled WGS sequence"/>
</dbReference>
<feature type="compositionally biased region" description="Basic and acidic residues" evidence="1">
    <location>
        <begin position="14"/>
        <end position="28"/>
    </location>
</feature>
<reference evidence="2" key="1">
    <citation type="submission" date="2013-08" db="EMBL/GenBank/DDBJ databases">
        <authorList>
            <person name="Durkin A.S."/>
            <person name="Haft D.R."/>
            <person name="McCorrison J."/>
            <person name="Torralba M."/>
            <person name="Gillis M."/>
            <person name="Haft D.H."/>
            <person name="Methe B."/>
            <person name="Sutton G."/>
            <person name="Nelson K.E."/>
        </authorList>
    </citation>
    <scope>NUCLEOTIDE SEQUENCE [LARGE SCALE GENOMIC DNA]</scope>
    <source>
        <strain evidence="2">F0233</strain>
    </source>
</reference>
<feature type="region of interest" description="Disordered" evidence="1">
    <location>
        <begin position="1"/>
        <end position="63"/>
    </location>
</feature>
<dbReference type="EMBL" id="ACVN02000054">
    <property type="protein sequence ID" value="ERK61382.1"/>
    <property type="molecule type" value="Genomic_DNA"/>
</dbReference>
<name>U2SFC3_9ACTN</name>
<evidence type="ECO:0000313" key="2">
    <source>
        <dbReference type="EMBL" id="ERK61382.1"/>
    </source>
</evidence>
<proteinExistence type="predicted"/>
<dbReference type="InterPro" id="IPR013207">
    <property type="entry name" value="LGFP"/>
</dbReference>
<sequence>MPDSRRPAGSQRTDSFRRYPPLDRRVDPPARPAPPDVPAVDERKGPESMRTRHGKRPSSPAGRCAAAPVLALLTVLGMVGVAQPARADTDSGGAITARYEALGGADGVLGAERSGETCGTSDGGCYRSYENGTIVWTAATGAHEIHGDFLAQWRQSGSEDGSLGYPVTGISCTLIQNGCFQRFQRGSIVRDGAAGATWGAHILRGAIGARWDATGQARGYLGYPRSDESCGQDNGTVGCVQFFSFGLIEWTPATGAHSVHHEIERKWEDEGAEDGYLGLPVSEAEVGAGTMTMTQYFQGGAIHLTAADALLVVRGAVYEAWSAAGALEGDYGAPVGDARCDASGTCTQEFEHGTITR</sequence>
<comment type="caution">
    <text evidence="2">The sequence shown here is derived from an EMBL/GenBank/DDBJ whole genome shotgun (WGS) entry which is preliminary data.</text>
</comment>
<keyword evidence="3" id="KW-1185">Reference proteome</keyword>
<feature type="compositionally biased region" description="Basic and acidic residues" evidence="1">
    <location>
        <begin position="40"/>
        <end position="50"/>
    </location>
</feature>
<evidence type="ECO:0000256" key="1">
    <source>
        <dbReference type="SAM" id="MobiDB-lite"/>
    </source>
</evidence>
<gene>
    <name evidence="2" type="ORF">HMPREF0682_2304</name>
</gene>
<protein>
    <submittedName>
        <fullName evidence="2">LGFP repeat protein</fullName>
    </submittedName>
</protein>
<dbReference type="AlphaFoldDB" id="U2SFC3"/>
<organism evidence="2 3">
    <name type="scientific">Propionibacterium acidifaciens F0233</name>
    <dbReference type="NCBI Taxonomy" id="553198"/>
    <lineage>
        <taxon>Bacteria</taxon>
        <taxon>Bacillati</taxon>
        <taxon>Actinomycetota</taxon>
        <taxon>Actinomycetes</taxon>
        <taxon>Propionibacteriales</taxon>
        <taxon>Propionibacteriaceae</taxon>
        <taxon>Propionibacterium</taxon>
    </lineage>
</organism>